<evidence type="ECO:0000313" key="4">
    <source>
        <dbReference type="Proteomes" id="UP000516160"/>
    </source>
</evidence>
<dbReference type="KEGG" id="acae:HYG86_11330"/>
<dbReference type="SMART" id="SM00530">
    <property type="entry name" value="HTH_XRE"/>
    <property type="match status" value="1"/>
</dbReference>
<evidence type="ECO:0000256" key="1">
    <source>
        <dbReference type="ARBA" id="ARBA00023125"/>
    </source>
</evidence>
<dbReference type="GO" id="GO:0005829">
    <property type="term" value="C:cytosol"/>
    <property type="evidence" value="ECO:0007669"/>
    <property type="project" value="TreeGrafter"/>
</dbReference>
<organism evidence="3 4">
    <name type="scientific">Alkalicella caledoniensis</name>
    <dbReference type="NCBI Taxonomy" id="2731377"/>
    <lineage>
        <taxon>Bacteria</taxon>
        <taxon>Bacillati</taxon>
        <taxon>Bacillota</taxon>
        <taxon>Clostridia</taxon>
        <taxon>Eubacteriales</taxon>
        <taxon>Proteinivoracaceae</taxon>
        <taxon>Alkalicella</taxon>
    </lineage>
</organism>
<dbReference type="GO" id="GO:0003700">
    <property type="term" value="F:DNA-binding transcription factor activity"/>
    <property type="evidence" value="ECO:0007669"/>
    <property type="project" value="TreeGrafter"/>
</dbReference>
<dbReference type="Gene3D" id="1.10.260.40">
    <property type="entry name" value="lambda repressor-like DNA-binding domains"/>
    <property type="match status" value="1"/>
</dbReference>
<dbReference type="EMBL" id="CP058559">
    <property type="protein sequence ID" value="QNO15314.1"/>
    <property type="molecule type" value="Genomic_DNA"/>
</dbReference>
<name>A0A7G9W9F2_ALKCA</name>
<keyword evidence="1" id="KW-0238">DNA-binding</keyword>
<dbReference type="RefSeq" id="WP_213165678.1">
    <property type="nucleotide sequence ID" value="NZ_CP058559.1"/>
</dbReference>
<dbReference type="Proteomes" id="UP000516160">
    <property type="component" value="Chromosome"/>
</dbReference>
<sequence>MNIGERIRSLRKERDLTQKELSKLSSISEISIRKYENGDRQPKQNAIFHLAKALNVNEGWLMGYDVPMEREENIILAEQSEELTSFIRYLESIKYLVRIEKDMRDDESLTDGDNETFVVSLSKDKKTISFTEEEFDEFQDIIKKSIEFEIFKADESKK</sequence>
<dbReference type="InterPro" id="IPR050807">
    <property type="entry name" value="TransReg_Diox_bact_type"/>
</dbReference>
<dbReference type="Pfam" id="PF01381">
    <property type="entry name" value="HTH_3"/>
    <property type="match status" value="1"/>
</dbReference>
<dbReference type="InterPro" id="IPR010982">
    <property type="entry name" value="Lambda_DNA-bd_dom_sf"/>
</dbReference>
<gene>
    <name evidence="3" type="ORF">HYG86_11330</name>
</gene>
<dbReference type="SUPFAM" id="SSF47413">
    <property type="entry name" value="lambda repressor-like DNA-binding domains"/>
    <property type="match status" value="1"/>
</dbReference>
<evidence type="ECO:0000259" key="2">
    <source>
        <dbReference type="PROSITE" id="PS50943"/>
    </source>
</evidence>
<dbReference type="PANTHER" id="PTHR46797:SF24">
    <property type="entry name" value="DNA-BINDING PHAGE PROTEIN"/>
    <property type="match status" value="1"/>
</dbReference>
<dbReference type="CDD" id="cd00093">
    <property type="entry name" value="HTH_XRE"/>
    <property type="match status" value="1"/>
</dbReference>
<dbReference type="PROSITE" id="PS50943">
    <property type="entry name" value="HTH_CROC1"/>
    <property type="match status" value="1"/>
</dbReference>
<feature type="domain" description="HTH cro/C1-type" evidence="2">
    <location>
        <begin position="7"/>
        <end position="61"/>
    </location>
</feature>
<dbReference type="AlphaFoldDB" id="A0A7G9W9F2"/>
<protein>
    <submittedName>
        <fullName evidence="3">Helix-turn-helix transcriptional regulator</fullName>
    </submittedName>
</protein>
<dbReference type="PANTHER" id="PTHR46797">
    <property type="entry name" value="HTH-TYPE TRANSCRIPTIONAL REGULATOR"/>
    <property type="match status" value="1"/>
</dbReference>
<dbReference type="InterPro" id="IPR001387">
    <property type="entry name" value="Cro/C1-type_HTH"/>
</dbReference>
<proteinExistence type="predicted"/>
<accession>A0A7G9W9F2</accession>
<keyword evidence="4" id="KW-1185">Reference proteome</keyword>
<reference evidence="3 4" key="1">
    <citation type="submission" date="2020-07" db="EMBL/GenBank/DDBJ databases">
        <title>Alkalicella. sp. LB2 genome.</title>
        <authorList>
            <person name="Postec A."/>
            <person name="Quemeneur M."/>
        </authorList>
    </citation>
    <scope>NUCLEOTIDE SEQUENCE [LARGE SCALE GENOMIC DNA]</scope>
    <source>
        <strain evidence="3 4">LB2</strain>
    </source>
</reference>
<evidence type="ECO:0000313" key="3">
    <source>
        <dbReference type="EMBL" id="QNO15314.1"/>
    </source>
</evidence>
<dbReference type="GO" id="GO:0003677">
    <property type="term" value="F:DNA binding"/>
    <property type="evidence" value="ECO:0007669"/>
    <property type="project" value="UniProtKB-KW"/>
</dbReference>